<evidence type="ECO:0000259" key="3">
    <source>
        <dbReference type="PROSITE" id="PS51704"/>
    </source>
</evidence>
<dbReference type="AlphaFoldDB" id="A0AAN9AX54"/>
<sequence>MAGVRVQFSVREEMEYGESMYVVGDCPALGQWKAQKAVLLKEQTKQESAEDEPSNMVTWEGAVVLPKNTNVAFRFFIGKMIRPRPGKLMEPVIEVILWETNIQPRQILTPDFDDYELPLATFGSYDGSTTMSQGWLENQMCVQVRFHNNPIFMWKSKHRSQLYSIKCSPLDYELGVDGEDSQSSGQNSFFLEDSSLEGPPPCDRTAMMYYNLNQGELKPARQPPQGCLYKKDDYLVFTSRGFNQMHLGFQLDFFVHEKTGDPRFVGSAHLLPPKVERSLFSKRVPIIGLNHRPIGEIQVETLRITPLPIYDWKMDVSYQNHWKWRKDGATLNVGHRGMGSSYKRVANVKENTICSLFSAAQHGADFVEFDVLLTKDRVPVIYHDFSICLSTAKKAGNDKELLEVAVKDLCLSNLQHLKLFHRSSTSGGSSVEVSEDITEEDQLPFPTLQRCLQRVDQHLGFNIEIKYPQNLENGECEMENYFDLNVCIDRILDVILKHAGERKIVFSTFHADTCIMVNLKQNKYPVLFLTNGPTQRYTPYSDWRCTTFQHGISFAKAEGLLGVNLQAEGLLQDLSLIPHIQSLGLVLFVWGEDLNEEPVKQTLRNYGVDAIIFDRIGNPKPENFMCESNSSLLDLRVDLATHKAREDDLISSSGTCIDNPASSTLRHGNGV</sequence>
<dbReference type="Gene3D" id="2.60.40.10">
    <property type="entry name" value="Immunoglobulins"/>
    <property type="match status" value="1"/>
</dbReference>
<dbReference type="GO" id="GO:2001070">
    <property type="term" value="F:starch binding"/>
    <property type="evidence" value="ECO:0007669"/>
    <property type="project" value="InterPro"/>
</dbReference>
<proteinExistence type="predicted"/>
<keyword evidence="5" id="KW-1185">Reference proteome</keyword>
<dbReference type="PROSITE" id="PS51166">
    <property type="entry name" value="CBM20"/>
    <property type="match status" value="1"/>
</dbReference>
<dbReference type="FunFam" id="3.20.20.190:FF:000032">
    <property type="entry name" value="Glycerophosphoryl diester phosphodiesterase, putative"/>
    <property type="match status" value="1"/>
</dbReference>
<dbReference type="PANTHER" id="PTHR22958">
    <property type="entry name" value="GLYCEROPHOSPHORYL DIESTER PHOSPHODIESTERASE"/>
    <property type="match status" value="1"/>
</dbReference>
<dbReference type="InterPro" id="IPR013783">
    <property type="entry name" value="Ig-like_fold"/>
</dbReference>
<dbReference type="Gene3D" id="3.20.20.190">
    <property type="entry name" value="Phosphatidylinositol (PI) phosphodiesterase"/>
    <property type="match status" value="1"/>
</dbReference>
<feature type="domain" description="GP-PDE" evidence="3">
    <location>
        <begin position="330"/>
        <end position="623"/>
    </location>
</feature>
<dbReference type="InterPro" id="IPR002044">
    <property type="entry name" value="CBM20"/>
</dbReference>
<gene>
    <name evidence="4" type="ORF">V1264_006280</name>
</gene>
<dbReference type="Pfam" id="PF00686">
    <property type="entry name" value="CBM_20"/>
    <property type="match status" value="1"/>
</dbReference>
<dbReference type="InterPro" id="IPR057506">
    <property type="entry name" value="C2_GPCPD1"/>
</dbReference>
<dbReference type="PROSITE" id="PS51704">
    <property type="entry name" value="GP_PDE"/>
    <property type="match status" value="1"/>
</dbReference>
<organism evidence="4 5">
    <name type="scientific">Littorina saxatilis</name>
    <dbReference type="NCBI Taxonomy" id="31220"/>
    <lineage>
        <taxon>Eukaryota</taxon>
        <taxon>Metazoa</taxon>
        <taxon>Spiralia</taxon>
        <taxon>Lophotrochozoa</taxon>
        <taxon>Mollusca</taxon>
        <taxon>Gastropoda</taxon>
        <taxon>Caenogastropoda</taxon>
        <taxon>Littorinimorpha</taxon>
        <taxon>Littorinoidea</taxon>
        <taxon>Littorinidae</taxon>
        <taxon>Littorina</taxon>
    </lineage>
</organism>
<dbReference type="GO" id="GO:0046475">
    <property type="term" value="P:glycerophospholipid catabolic process"/>
    <property type="evidence" value="ECO:0007669"/>
    <property type="project" value="TreeGrafter"/>
</dbReference>
<name>A0AAN9AX54_9CAEN</name>
<evidence type="ECO:0000313" key="4">
    <source>
        <dbReference type="EMBL" id="KAK7094777.1"/>
    </source>
</evidence>
<evidence type="ECO:0000259" key="2">
    <source>
        <dbReference type="PROSITE" id="PS51166"/>
    </source>
</evidence>
<dbReference type="Pfam" id="PF03009">
    <property type="entry name" value="GDPD"/>
    <property type="match status" value="1"/>
</dbReference>
<keyword evidence="1" id="KW-0378">Hydrolase</keyword>
<accession>A0AAN9AX54</accession>
<dbReference type="InterPro" id="IPR030395">
    <property type="entry name" value="GP_PDE_dom"/>
</dbReference>
<dbReference type="PANTHER" id="PTHR22958:SF1">
    <property type="entry name" value="GLYCEROPHOSPHOCHOLINE PHOSPHODIESTERASE GPCPD1"/>
    <property type="match status" value="1"/>
</dbReference>
<dbReference type="SUPFAM" id="SSF49452">
    <property type="entry name" value="Starch-binding domain-like"/>
    <property type="match status" value="1"/>
</dbReference>
<dbReference type="SUPFAM" id="SSF51695">
    <property type="entry name" value="PLC-like phosphodiesterases"/>
    <property type="match status" value="1"/>
</dbReference>
<comment type="caution">
    <text evidence="4">The sequence shown here is derived from an EMBL/GenBank/DDBJ whole genome shotgun (WGS) entry which is preliminary data.</text>
</comment>
<protein>
    <recommendedName>
        <fullName evidence="6">Glycerophosphocholine phosphodiesterase GPCPD1</fullName>
    </recommendedName>
</protein>
<evidence type="ECO:0008006" key="6">
    <source>
        <dbReference type="Google" id="ProtNLM"/>
    </source>
</evidence>
<dbReference type="InterPro" id="IPR051578">
    <property type="entry name" value="GDPD"/>
</dbReference>
<reference evidence="4 5" key="1">
    <citation type="submission" date="2024-02" db="EMBL/GenBank/DDBJ databases">
        <title>Chromosome-scale genome assembly of the rough periwinkle Littorina saxatilis.</title>
        <authorList>
            <person name="De Jode A."/>
            <person name="Faria R."/>
            <person name="Formenti G."/>
            <person name="Sims Y."/>
            <person name="Smith T.P."/>
            <person name="Tracey A."/>
            <person name="Wood J.M.D."/>
            <person name="Zagrodzka Z.B."/>
            <person name="Johannesson K."/>
            <person name="Butlin R.K."/>
            <person name="Leder E.H."/>
        </authorList>
    </citation>
    <scope>NUCLEOTIDE SEQUENCE [LARGE SCALE GENOMIC DNA]</scope>
    <source>
        <strain evidence="4">Snail1</strain>
        <tissue evidence="4">Muscle</tissue>
    </source>
</reference>
<dbReference type="GO" id="GO:0047389">
    <property type="term" value="F:glycerophosphocholine phosphodiesterase activity"/>
    <property type="evidence" value="ECO:0007669"/>
    <property type="project" value="TreeGrafter"/>
</dbReference>
<feature type="domain" description="CBM20" evidence="2">
    <location>
        <begin position="1"/>
        <end position="124"/>
    </location>
</feature>
<dbReference type="EMBL" id="JBAMIC010000018">
    <property type="protein sequence ID" value="KAK7094777.1"/>
    <property type="molecule type" value="Genomic_DNA"/>
</dbReference>
<dbReference type="SMART" id="SM01065">
    <property type="entry name" value="CBM_2"/>
    <property type="match status" value="1"/>
</dbReference>
<dbReference type="InterPro" id="IPR013784">
    <property type="entry name" value="Carb-bd-like_fold"/>
</dbReference>
<dbReference type="Pfam" id="PF25329">
    <property type="entry name" value="C2_GDE1"/>
    <property type="match status" value="1"/>
</dbReference>
<evidence type="ECO:0000256" key="1">
    <source>
        <dbReference type="ARBA" id="ARBA00022801"/>
    </source>
</evidence>
<dbReference type="InterPro" id="IPR017946">
    <property type="entry name" value="PLC-like_Pdiesterase_TIM-brl"/>
</dbReference>
<evidence type="ECO:0000313" key="5">
    <source>
        <dbReference type="Proteomes" id="UP001374579"/>
    </source>
</evidence>
<dbReference type="Proteomes" id="UP001374579">
    <property type="component" value="Unassembled WGS sequence"/>
</dbReference>